<evidence type="ECO:0000313" key="1">
    <source>
        <dbReference type="EMBL" id="CAA2144699.1"/>
    </source>
</evidence>
<dbReference type="InterPro" id="IPR035093">
    <property type="entry name" value="RelE/ParE_toxin_dom_sf"/>
</dbReference>
<gene>
    <name evidence="1" type="ORF">MBLL_03823</name>
</gene>
<protein>
    <recommendedName>
        <fullName evidence="2">Type II toxin-antitoxin system RelE/ParE family toxin</fullName>
    </recommendedName>
</protein>
<name>A0A679K5E6_9HYPH</name>
<dbReference type="EMBL" id="LR743511">
    <property type="protein sequence ID" value="CAA2144699.1"/>
    <property type="molecule type" value="Genomic_DNA"/>
</dbReference>
<dbReference type="AlphaFoldDB" id="A0A679K5E6"/>
<dbReference type="Gene3D" id="3.30.2310.20">
    <property type="entry name" value="RelE-like"/>
    <property type="match status" value="1"/>
</dbReference>
<reference evidence="1" key="1">
    <citation type="submission" date="2019-12" db="EMBL/GenBank/DDBJ databases">
        <authorList>
            <person name="Cremers G."/>
        </authorList>
    </citation>
    <scope>NUCLEOTIDE SEQUENCE</scope>
    <source>
        <strain evidence="1">Mbul2</strain>
    </source>
</reference>
<evidence type="ECO:0008006" key="2">
    <source>
        <dbReference type="Google" id="ProtNLM"/>
    </source>
</evidence>
<sequence>MNKTLVFTSGAGRAFWKLPSEVQETLNQKLFLYGLTGEGDVKRLVGVNALRLRDGEYWIVFEESATALTIVAVGHRRSIYR</sequence>
<dbReference type="RefSeq" id="WP_056149412.1">
    <property type="nucleotide sequence ID" value="NZ_LR743511.1"/>
</dbReference>
<organism evidence="1">
    <name type="scientific">Methylobacterium bullatum</name>
    <dbReference type="NCBI Taxonomy" id="570505"/>
    <lineage>
        <taxon>Bacteria</taxon>
        <taxon>Pseudomonadati</taxon>
        <taxon>Pseudomonadota</taxon>
        <taxon>Alphaproteobacteria</taxon>
        <taxon>Hyphomicrobiales</taxon>
        <taxon>Methylobacteriaceae</taxon>
        <taxon>Methylobacterium</taxon>
    </lineage>
</organism>
<accession>A0A679K5E6</accession>
<dbReference type="SUPFAM" id="SSF143011">
    <property type="entry name" value="RelE-like"/>
    <property type="match status" value="1"/>
</dbReference>
<proteinExistence type="predicted"/>